<dbReference type="RefSeq" id="WP_222967239.1">
    <property type="nucleotide sequence ID" value="NZ_JAINZZ010000046.1"/>
</dbReference>
<evidence type="ECO:0000313" key="7">
    <source>
        <dbReference type="Proteomes" id="UP000778578"/>
    </source>
</evidence>
<evidence type="ECO:0000256" key="1">
    <source>
        <dbReference type="ARBA" id="ARBA00023015"/>
    </source>
</evidence>
<dbReference type="PANTHER" id="PTHR24567:SF74">
    <property type="entry name" value="HTH-TYPE TRANSCRIPTIONAL REGULATOR ARCR"/>
    <property type="match status" value="1"/>
</dbReference>
<evidence type="ECO:0000256" key="2">
    <source>
        <dbReference type="ARBA" id="ARBA00023125"/>
    </source>
</evidence>
<keyword evidence="7" id="KW-1185">Reference proteome</keyword>
<dbReference type="InterPro" id="IPR018490">
    <property type="entry name" value="cNMP-bd_dom_sf"/>
</dbReference>
<keyword evidence="3" id="KW-0804">Transcription</keyword>
<dbReference type="InterPro" id="IPR050397">
    <property type="entry name" value="Env_Response_Regulators"/>
</dbReference>
<dbReference type="InterPro" id="IPR036390">
    <property type="entry name" value="WH_DNA-bd_sf"/>
</dbReference>
<dbReference type="InterPro" id="IPR036388">
    <property type="entry name" value="WH-like_DNA-bd_sf"/>
</dbReference>
<dbReference type="InterPro" id="IPR000595">
    <property type="entry name" value="cNMP-bd_dom"/>
</dbReference>
<dbReference type="EMBL" id="JAINZZ010000046">
    <property type="protein sequence ID" value="MBY8881363.1"/>
    <property type="molecule type" value="Genomic_DNA"/>
</dbReference>
<dbReference type="Gene3D" id="1.10.10.10">
    <property type="entry name" value="Winged helix-like DNA-binding domain superfamily/Winged helix DNA-binding domain"/>
    <property type="match status" value="1"/>
</dbReference>
<dbReference type="PROSITE" id="PS50042">
    <property type="entry name" value="CNMP_BINDING_3"/>
    <property type="match status" value="1"/>
</dbReference>
<dbReference type="Pfam" id="PF13545">
    <property type="entry name" value="HTH_Crp_2"/>
    <property type="match status" value="1"/>
</dbReference>
<dbReference type="Proteomes" id="UP000778578">
    <property type="component" value="Unassembled WGS sequence"/>
</dbReference>
<dbReference type="InterPro" id="IPR012318">
    <property type="entry name" value="HTH_CRP"/>
</dbReference>
<dbReference type="PANTHER" id="PTHR24567">
    <property type="entry name" value="CRP FAMILY TRANSCRIPTIONAL REGULATORY PROTEIN"/>
    <property type="match status" value="1"/>
</dbReference>
<organism evidence="6 7">
    <name type="scientific">Actinacidiphila acidipaludis</name>
    <dbReference type="NCBI Taxonomy" id="2873382"/>
    <lineage>
        <taxon>Bacteria</taxon>
        <taxon>Bacillati</taxon>
        <taxon>Actinomycetota</taxon>
        <taxon>Actinomycetes</taxon>
        <taxon>Kitasatosporales</taxon>
        <taxon>Streptomycetaceae</taxon>
        <taxon>Actinacidiphila</taxon>
    </lineage>
</organism>
<gene>
    <name evidence="6" type="ORF">K7862_27540</name>
</gene>
<feature type="domain" description="HTH crp-type" evidence="5">
    <location>
        <begin position="153"/>
        <end position="227"/>
    </location>
</feature>
<dbReference type="SUPFAM" id="SSF51206">
    <property type="entry name" value="cAMP-binding domain-like"/>
    <property type="match status" value="1"/>
</dbReference>
<evidence type="ECO:0000313" key="6">
    <source>
        <dbReference type="EMBL" id="MBY8881363.1"/>
    </source>
</evidence>
<keyword evidence="2" id="KW-0238">DNA-binding</keyword>
<feature type="domain" description="Cyclic nucleotide-binding" evidence="4">
    <location>
        <begin position="19"/>
        <end position="139"/>
    </location>
</feature>
<dbReference type="InterPro" id="IPR014710">
    <property type="entry name" value="RmlC-like_jellyroll"/>
</dbReference>
<dbReference type="Pfam" id="PF00027">
    <property type="entry name" value="cNMP_binding"/>
    <property type="match status" value="1"/>
</dbReference>
<dbReference type="SMART" id="SM00100">
    <property type="entry name" value="cNMP"/>
    <property type="match status" value="1"/>
</dbReference>
<dbReference type="CDD" id="cd00038">
    <property type="entry name" value="CAP_ED"/>
    <property type="match status" value="1"/>
</dbReference>
<comment type="caution">
    <text evidence="6">The sequence shown here is derived from an EMBL/GenBank/DDBJ whole genome shotgun (WGS) entry which is preliminary data.</text>
</comment>
<evidence type="ECO:0000259" key="5">
    <source>
        <dbReference type="PROSITE" id="PS51063"/>
    </source>
</evidence>
<evidence type="ECO:0000259" key="4">
    <source>
        <dbReference type="PROSITE" id="PS50042"/>
    </source>
</evidence>
<proteinExistence type="predicted"/>
<dbReference type="SUPFAM" id="SSF46785">
    <property type="entry name" value="Winged helix' DNA-binding domain"/>
    <property type="match status" value="1"/>
</dbReference>
<dbReference type="Gene3D" id="2.60.120.10">
    <property type="entry name" value="Jelly Rolls"/>
    <property type="match status" value="1"/>
</dbReference>
<protein>
    <submittedName>
        <fullName evidence="6">Crp/Fnr family transcriptional regulator</fullName>
    </submittedName>
</protein>
<dbReference type="PROSITE" id="PS51063">
    <property type="entry name" value="HTH_CRP_2"/>
    <property type="match status" value="1"/>
</dbReference>
<name>A0ABS7QDW0_9ACTN</name>
<reference evidence="6 7" key="1">
    <citation type="submission" date="2021-08" db="EMBL/GenBank/DDBJ databases">
        <title>WGS of actinomycetes from Thailand.</title>
        <authorList>
            <person name="Thawai C."/>
        </authorList>
    </citation>
    <scope>NUCLEOTIDE SEQUENCE [LARGE SCALE GENOMIC DNA]</scope>
    <source>
        <strain evidence="6 7">PLK6-54</strain>
    </source>
</reference>
<dbReference type="SMART" id="SM00419">
    <property type="entry name" value="HTH_CRP"/>
    <property type="match status" value="1"/>
</dbReference>
<sequence length="255" mass="27776">MMHPEERTPDPRRVADQPFWSLLDTQARRALEAAGHLRTHAPRSLLLRQDDRSDHVFVLRSGCVKVYTDSDTGYRAVLALRRAGDLVGEQSGLNRRPRSASVCALVEVQALVVPASRFGAMLAASAVIANAVQQVLSQRLRDADRQRAAIGSASTESRLAALLLQLADQYGHRTAEGAVRIELPLSQEDLAGLVVSSLRTVSRILEHWRRDGILTTGRQVLELADLRVLRGRANSSVAGPTVGVRPLPRPPSPSA</sequence>
<accession>A0ABS7QDW0</accession>
<keyword evidence="1" id="KW-0805">Transcription regulation</keyword>
<evidence type="ECO:0000256" key="3">
    <source>
        <dbReference type="ARBA" id="ARBA00023163"/>
    </source>
</evidence>